<feature type="domain" description="Peripheral subunit-binding (PSBD)" evidence="2">
    <location>
        <begin position="1"/>
        <end position="30"/>
    </location>
</feature>
<feature type="non-terminal residue" evidence="3">
    <location>
        <position position="1"/>
    </location>
</feature>
<evidence type="ECO:0000313" key="4">
    <source>
        <dbReference type="EMBL" id="CAF4914521.1"/>
    </source>
</evidence>
<comment type="caution">
    <text evidence="3">The sequence shown here is derived from an EMBL/GenBank/DDBJ whole genome shotgun (WGS) entry which is preliminary data.</text>
</comment>
<protein>
    <recommendedName>
        <fullName evidence="2">Peripheral subunit-binding (PSBD) domain-containing protein</fullName>
    </recommendedName>
</protein>
<dbReference type="GO" id="GO:0016746">
    <property type="term" value="F:acyltransferase activity"/>
    <property type="evidence" value="ECO:0007669"/>
    <property type="project" value="InterPro"/>
</dbReference>
<dbReference type="EMBL" id="CAJOBI010177858">
    <property type="protein sequence ID" value="CAF4914521.1"/>
    <property type="molecule type" value="Genomic_DNA"/>
</dbReference>
<organism evidence="3 5">
    <name type="scientific">Rotaria magnacalcarata</name>
    <dbReference type="NCBI Taxonomy" id="392030"/>
    <lineage>
        <taxon>Eukaryota</taxon>
        <taxon>Metazoa</taxon>
        <taxon>Spiralia</taxon>
        <taxon>Gnathifera</taxon>
        <taxon>Rotifera</taxon>
        <taxon>Eurotatoria</taxon>
        <taxon>Bdelloidea</taxon>
        <taxon>Philodinida</taxon>
        <taxon>Philodinidae</taxon>
        <taxon>Rotaria</taxon>
    </lineage>
</organism>
<dbReference type="InterPro" id="IPR036625">
    <property type="entry name" value="E3-bd_dom_sf"/>
</dbReference>
<gene>
    <name evidence="3" type="ORF">SMN809_LOCUS39253</name>
    <name evidence="4" type="ORF">SMN809_LOCUS52393</name>
</gene>
<dbReference type="AlphaFoldDB" id="A0A8S2Z745"/>
<comment type="similarity">
    <text evidence="1">Belongs to the 2-oxoacid dehydrogenase family.</text>
</comment>
<evidence type="ECO:0000259" key="2">
    <source>
        <dbReference type="PROSITE" id="PS51826"/>
    </source>
</evidence>
<evidence type="ECO:0000313" key="3">
    <source>
        <dbReference type="EMBL" id="CAF4605432.1"/>
    </source>
</evidence>
<dbReference type="SUPFAM" id="SSF47005">
    <property type="entry name" value="Peripheral subunit-binding domain of 2-oxo acid dehydrogenase complex"/>
    <property type="match status" value="1"/>
</dbReference>
<sequence>MAKELQISLSDIQGTGKDGRILKEDIIRFKSVKSTPSKFSSG</sequence>
<accession>A0A8S2Z745</accession>
<proteinExistence type="inferred from homology"/>
<dbReference type="Proteomes" id="UP000676336">
    <property type="component" value="Unassembled WGS sequence"/>
</dbReference>
<evidence type="ECO:0000313" key="5">
    <source>
        <dbReference type="Proteomes" id="UP000676336"/>
    </source>
</evidence>
<evidence type="ECO:0000256" key="1">
    <source>
        <dbReference type="ARBA" id="ARBA00007317"/>
    </source>
</evidence>
<dbReference type="InterPro" id="IPR004167">
    <property type="entry name" value="PSBD"/>
</dbReference>
<name>A0A8S2Z745_9BILA</name>
<dbReference type="EMBL" id="CAJOBI010104841">
    <property type="protein sequence ID" value="CAF4605432.1"/>
    <property type="molecule type" value="Genomic_DNA"/>
</dbReference>
<reference evidence="3" key="1">
    <citation type="submission" date="2021-02" db="EMBL/GenBank/DDBJ databases">
        <authorList>
            <person name="Nowell W R."/>
        </authorList>
    </citation>
    <scope>NUCLEOTIDE SEQUENCE</scope>
</reference>
<dbReference type="Pfam" id="PF02817">
    <property type="entry name" value="E3_binding"/>
    <property type="match status" value="1"/>
</dbReference>
<dbReference type="PROSITE" id="PS51826">
    <property type="entry name" value="PSBD"/>
    <property type="match status" value="1"/>
</dbReference>
<dbReference type="Gene3D" id="4.10.320.10">
    <property type="entry name" value="E3-binding domain"/>
    <property type="match status" value="1"/>
</dbReference>